<accession>A0A388LME5</accession>
<protein>
    <submittedName>
        <fullName evidence="2">Uncharacterized protein</fullName>
    </submittedName>
</protein>
<gene>
    <name evidence="2" type="ORF">CBR_g37144</name>
</gene>
<name>A0A388LME5_CHABU</name>
<feature type="compositionally biased region" description="Basic and acidic residues" evidence="1">
    <location>
        <begin position="1638"/>
        <end position="1655"/>
    </location>
</feature>
<evidence type="ECO:0000313" key="2">
    <source>
        <dbReference type="EMBL" id="GBG83431.1"/>
    </source>
</evidence>
<evidence type="ECO:0000313" key="3">
    <source>
        <dbReference type="Proteomes" id="UP000265515"/>
    </source>
</evidence>
<dbReference type="EMBL" id="BFEA01000439">
    <property type="protein sequence ID" value="GBG83431.1"/>
    <property type="molecule type" value="Genomic_DNA"/>
</dbReference>
<feature type="compositionally biased region" description="Acidic residues" evidence="1">
    <location>
        <begin position="1191"/>
        <end position="1203"/>
    </location>
</feature>
<sequence>MEARCAVAIAAKNSPSSVFISATISIVLRNRPLRHAAQLHSYEMASKHGRESSSGASTRKVLGRAATYHDKYSALDWHLRIKVPYCGPVVFLRDSKGDFYPCGGIKNYAFDKLEVHEEYMRFHFTTCFDADGNEEPDNYKQVSLHLHKFVGYGMRAAAMPPFDKSRKKDGSQVVMLRPPEFLKKINCHKVATHECTVGSKLALSTPLIPFDILVDEFASKLRSYRLETLGQVILHSAISVGSPHAGGATKTKLDSSAGQTGQEGPVGKSGPVLKPTLPSHSQSKTVPTSSAPGRPREEGPTETSCSREDGGGEHPGDSEKTEDDITPGQRVIERSTDDNVGRDEDETEERSEGKDRRDANDEDACGDENDLEVEDDTEGGGDDEEGSYEGGSEGEMDGDNACGGGGGEYRRHTCSATVTSRHEDVLVGTQRSVCSRKRKTTSRRQDDEQTRRQSKLIGLATSQEAYKKALETQSAKPTTEKRERPHSSQRQKKPKVDGPKEVADSGDEAVGVDPRDNTAKPERLVSDNIDTTRCFFLEYDGDGNALDRPAQVFVDVLKILPNPDDGDCQYNHRPLNEMLVASIKDAMERPEKQKEWDINTFILAPVVEGVRGGQKQWERQHTAEAAKRLPTMNLPAARKWGMHSWKARAVYFDDDHLDGYAYISTFDNTRETRSIPSSFRMAVTTVVVTTGRTFVKKLMNMNDIYTEVRRERYMVRMFNYVLFKSEQRERRERKDGFFIGYDDIMARFGPNGLTKEKWEKKKTKLPVERLNNVSKRLGGVDEGKLGDGNVGGYKVTTEMYMECPYFLKLFLHEIVGSVNQLKNELQRVSANALHILWDKRKCNTTYLPVCMGPLDGFQPTEDFTRVVKKLSCHLAVLDLGPNKSLDLWTDQRFVELQHLMKVLCGIHWALVIFCGLKSEDSILRSIFRWGDVKVLPGCWRRHHSTQPSLCVPLGNLPLRSRDSMTIVLHDAGNDFKKVTVPSKRDNVLFDTKFEEEMFVRCTQQHIGVDGGDRAVYGVWEREPAKIKELCSWFSKEGEGVLLLGNVQAGSVWDLLRSGRHVVACEGSSTMLEYCSAFIDRLVGSPDSRCHFERPKTQHRPDRDMFLKLGKKRESLWKYLFCNAPDKRTEIDYVARKVIALQHLQRYHDAKICAIEIFLARCENLWFNRKTDRIDAKTYNKALEPEDHFDLMDSEEDTEDDEIDLPSPDARHEAGDDNMRFPTLMRNMISDVMAMETEIQTVCGPAGMGPGEDAMDLEDDPLFRMPDDEEKALSPGDEIESHMKESKGGPHLLDTKFTETEAYKWGHHIIWHSGLFEPCVVDGKWHMAVRVGGNKKRLNRTKFLDIAKQQLLLRVVQANRGAGEETISEKVNSLFESLFENNHLEYCAALTSYIKRIQTGQAEDPVRTVLLARKGLRGGMMNLKNGVTCTTSLNDLRKVGLPKGVSAIPGGKVDGSECGRECVKERAEQREEEAATDDVVHSTAQPQGLSQQNAMQTTAAGKDKTAGTQSHGNAAVAREDAQTDDTLSAKLHDKTEDTNRSANEETLPRVNCSAMDDNAGYATVFQKAILHDTGREATHPHMECTGSGSQIATDTMEMEDGGGPDGVCTTAGNEGGHDVSKAEALAMIEQVMGMDEEDGMGKEASCRDESNDKGNHVIDLIKQSGKQGEMSNSEGKTLPSAQSEQMERAFHDVSEGRCSPKREAGNQNGECGVRRSKRGRDKKLP</sequence>
<feature type="region of interest" description="Disordered" evidence="1">
    <location>
        <begin position="1186"/>
        <end position="1217"/>
    </location>
</feature>
<feature type="region of interest" description="Disordered" evidence="1">
    <location>
        <begin position="1462"/>
        <end position="1548"/>
    </location>
</feature>
<feature type="compositionally biased region" description="Basic and acidic residues" evidence="1">
    <location>
        <begin position="1684"/>
        <end position="1703"/>
    </location>
</feature>
<evidence type="ECO:0000256" key="1">
    <source>
        <dbReference type="SAM" id="MobiDB-lite"/>
    </source>
</evidence>
<feature type="compositionally biased region" description="Basic and acidic residues" evidence="1">
    <location>
        <begin position="1208"/>
        <end position="1217"/>
    </location>
</feature>
<feature type="compositionally biased region" description="Basic and acidic residues" evidence="1">
    <location>
        <begin position="1529"/>
        <end position="1546"/>
    </location>
</feature>
<feature type="compositionally biased region" description="Basic and acidic residues" evidence="1">
    <location>
        <begin position="350"/>
        <end position="359"/>
    </location>
</feature>
<feature type="compositionally biased region" description="Basic residues" evidence="1">
    <location>
        <begin position="1713"/>
        <end position="1724"/>
    </location>
</feature>
<dbReference type="Proteomes" id="UP000265515">
    <property type="component" value="Unassembled WGS sequence"/>
</dbReference>
<feature type="compositionally biased region" description="Basic and acidic residues" evidence="1">
    <location>
        <begin position="513"/>
        <end position="523"/>
    </location>
</feature>
<organism evidence="2 3">
    <name type="scientific">Chara braunii</name>
    <name type="common">Braun's stonewort</name>
    <dbReference type="NCBI Taxonomy" id="69332"/>
    <lineage>
        <taxon>Eukaryota</taxon>
        <taxon>Viridiplantae</taxon>
        <taxon>Streptophyta</taxon>
        <taxon>Charophyceae</taxon>
        <taxon>Charales</taxon>
        <taxon>Characeae</taxon>
        <taxon>Chara</taxon>
    </lineage>
</organism>
<feature type="compositionally biased region" description="Acidic residues" evidence="1">
    <location>
        <begin position="360"/>
        <end position="398"/>
    </location>
</feature>
<feature type="compositionally biased region" description="Polar residues" evidence="1">
    <location>
        <begin position="278"/>
        <end position="291"/>
    </location>
</feature>
<proteinExistence type="predicted"/>
<feature type="compositionally biased region" description="Polar residues" evidence="1">
    <location>
        <begin position="1481"/>
        <end position="1495"/>
    </location>
</feature>
<feature type="compositionally biased region" description="Basic and acidic residues" evidence="1">
    <location>
        <begin position="331"/>
        <end position="342"/>
    </location>
</feature>
<feature type="region of interest" description="Disordered" evidence="1">
    <location>
        <begin position="241"/>
        <end position="523"/>
    </location>
</feature>
<feature type="compositionally biased region" description="Basic and acidic residues" evidence="1">
    <location>
        <begin position="294"/>
        <end position="319"/>
    </location>
</feature>
<comment type="caution">
    <text evidence="2">The sequence shown here is derived from an EMBL/GenBank/DDBJ whole genome shotgun (WGS) entry which is preliminary data.</text>
</comment>
<feature type="compositionally biased region" description="Basic and acidic residues" evidence="1">
    <location>
        <begin position="494"/>
        <end position="503"/>
    </location>
</feature>
<dbReference type="Gramene" id="GBG83431">
    <property type="protein sequence ID" value="GBG83431"/>
    <property type="gene ID" value="CBR_g37144"/>
</dbReference>
<feature type="region of interest" description="Disordered" evidence="1">
    <location>
        <begin position="1638"/>
        <end position="1724"/>
    </location>
</feature>
<reference evidence="2 3" key="1">
    <citation type="journal article" date="2018" name="Cell">
        <title>The Chara Genome: Secondary Complexity and Implications for Plant Terrestrialization.</title>
        <authorList>
            <person name="Nishiyama T."/>
            <person name="Sakayama H."/>
            <person name="Vries J.D."/>
            <person name="Buschmann H."/>
            <person name="Saint-Marcoux D."/>
            <person name="Ullrich K.K."/>
            <person name="Haas F.B."/>
            <person name="Vanderstraeten L."/>
            <person name="Becker D."/>
            <person name="Lang D."/>
            <person name="Vosolsobe S."/>
            <person name="Rombauts S."/>
            <person name="Wilhelmsson P.K.I."/>
            <person name="Janitza P."/>
            <person name="Kern R."/>
            <person name="Heyl A."/>
            <person name="Rumpler F."/>
            <person name="Villalobos L.I.A.C."/>
            <person name="Clay J.M."/>
            <person name="Skokan R."/>
            <person name="Toyoda A."/>
            <person name="Suzuki Y."/>
            <person name="Kagoshima H."/>
            <person name="Schijlen E."/>
            <person name="Tajeshwar N."/>
            <person name="Catarino B."/>
            <person name="Hetherington A.J."/>
            <person name="Saltykova A."/>
            <person name="Bonnot C."/>
            <person name="Breuninger H."/>
            <person name="Symeonidi A."/>
            <person name="Radhakrishnan G.V."/>
            <person name="Van Nieuwerburgh F."/>
            <person name="Deforce D."/>
            <person name="Chang C."/>
            <person name="Karol K.G."/>
            <person name="Hedrich R."/>
            <person name="Ulvskov P."/>
            <person name="Glockner G."/>
            <person name="Delwiche C.F."/>
            <person name="Petrasek J."/>
            <person name="Van de Peer Y."/>
            <person name="Friml J."/>
            <person name="Beilby M."/>
            <person name="Dolan L."/>
            <person name="Kohara Y."/>
            <person name="Sugano S."/>
            <person name="Fujiyama A."/>
            <person name="Delaux P.-M."/>
            <person name="Quint M."/>
            <person name="TheiBen G."/>
            <person name="Hagemann M."/>
            <person name="Harholt J."/>
            <person name="Dunand C."/>
            <person name="Zachgo S."/>
            <person name="Langdale J."/>
            <person name="Maumus F."/>
            <person name="Straeten D.V.D."/>
            <person name="Gould S.B."/>
            <person name="Rensing S.A."/>
        </authorList>
    </citation>
    <scope>NUCLEOTIDE SEQUENCE [LARGE SCALE GENOMIC DNA]</scope>
    <source>
        <strain evidence="2 3">S276</strain>
    </source>
</reference>
<keyword evidence="3" id="KW-1185">Reference proteome</keyword>
<feature type="compositionally biased region" description="Basic and acidic residues" evidence="1">
    <location>
        <begin position="1462"/>
        <end position="1472"/>
    </location>
</feature>
<feature type="compositionally biased region" description="Polar residues" evidence="1">
    <location>
        <begin position="1663"/>
        <end position="1683"/>
    </location>
</feature>